<keyword evidence="5 8" id="KW-0411">Iron-sulfur</keyword>
<dbReference type="GO" id="GO:0051537">
    <property type="term" value="F:2 iron, 2 sulfur cluster binding"/>
    <property type="evidence" value="ECO:0007669"/>
    <property type="project" value="UniProtKB-KW"/>
</dbReference>
<dbReference type="Proteomes" id="UP000000238">
    <property type="component" value="Chromosome"/>
</dbReference>
<dbReference type="SUPFAM" id="SSF52833">
    <property type="entry name" value="Thioredoxin-like"/>
    <property type="match status" value="1"/>
</dbReference>
<feature type="binding site" evidence="8">
    <location>
        <position position="29"/>
    </location>
    <ligand>
        <name>[2Fe-2S] cluster</name>
        <dbReference type="ChEBI" id="CHEBI:190135"/>
        <note>ligand shared between dimeric partners</note>
    </ligand>
</feature>
<proteinExistence type="inferred from homology"/>
<evidence type="ECO:0000259" key="9">
    <source>
        <dbReference type="Pfam" id="PF00462"/>
    </source>
</evidence>
<dbReference type="KEGG" id="hch:HCH_01764"/>
<keyword evidence="11" id="KW-1185">Reference proteome</keyword>
<name>Q2SL65_HAHCH</name>
<evidence type="ECO:0000256" key="5">
    <source>
        <dbReference type="ARBA" id="ARBA00023014"/>
    </source>
</evidence>
<sequence length="106" mass="11639">MDVIEVIKEQLTSNPIILFMKGTPNAPQCGFSARTVQALMACGEKFAYVNILEHPEIREALKTYSNWPTYPQLYIKGELVGGCDIVAELYESGELQGMVKGAAVAE</sequence>
<dbReference type="FunFam" id="3.40.30.10:FF:000005">
    <property type="entry name" value="Glutaredoxin 5"/>
    <property type="match status" value="1"/>
</dbReference>
<evidence type="ECO:0000256" key="3">
    <source>
        <dbReference type="ARBA" id="ARBA00022723"/>
    </source>
</evidence>
<dbReference type="Gene3D" id="3.40.30.10">
    <property type="entry name" value="Glutaredoxin"/>
    <property type="match status" value="1"/>
</dbReference>
<keyword evidence="3 8" id="KW-0479">Metal-binding</keyword>
<dbReference type="AlphaFoldDB" id="Q2SL65"/>
<keyword evidence="6" id="KW-0676">Redox-active center</keyword>
<dbReference type="GO" id="GO:0046872">
    <property type="term" value="F:metal ion binding"/>
    <property type="evidence" value="ECO:0007669"/>
    <property type="project" value="UniProtKB-KW"/>
</dbReference>
<dbReference type="GO" id="GO:0015036">
    <property type="term" value="F:disulfide oxidoreductase activity"/>
    <property type="evidence" value="ECO:0007669"/>
    <property type="project" value="InterPro"/>
</dbReference>
<dbReference type="PANTHER" id="PTHR10293">
    <property type="entry name" value="GLUTAREDOXIN FAMILY MEMBER"/>
    <property type="match status" value="1"/>
</dbReference>
<dbReference type="PANTHER" id="PTHR10293:SF72">
    <property type="entry name" value="MONOTHIOL GLUTAREDOXIN-S14, CHLOROPLASTIC"/>
    <property type="match status" value="1"/>
</dbReference>
<dbReference type="RefSeq" id="WP_011395681.1">
    <property type="nucleotide sequence ID" value="NC_007645.1"/>
</dbReference>
<evidence type="ECO:0000256" key="4">
    <source>
        <dbReference type="ARBA" id="ARBA00023004"/>
    </source>
</evidence>
<evidence type="ECO:0000256" key="1">
    <source>
        <dbReference type="ARBA" id="ARBA00009630"/>
    </source>
</evidence>
<dbReference type="NCBIfam" id="TIGR00365">
    <property type="entry name" value="Grx4 family monothiol glutaredoxin"/>
    <property type="match status" value="1"/>
</dbReference>
<dbReference type="InterPro" id="IPR002109">
    <property type="entry name" value="Glutaredoxin"/>
</dbReference>
<comment type="similarity">
    <text evidence="1 7">Belongs to the glutaredoxin family. Monothiol subfamily.</text>
</comment>
<evidence type="ECO:0000256" key="7">
    <source>
        <dbReference type="PIRNR" id="PIRNR005894"/>
    </source>
</evidence>
<accession>Q2SL65</accession>
<evidence type="ECO:0000256" key="6">
    <source>
        <dbReference type="ARBA" id="ARBA00023284"/>
    </source>
</evidence>
<dbReference type="EMBL" id="CP000155">
    <property type="protein sequence ID" value="ABC28609.1"/>
    <property type="molecule type" value="Genomic_DNA"/>
</dbReference>
<dbReference type="Pfam" id="PF00462">
    <property type="entry name" value="Glutaredoxin"/>
    <property type="match status" value="1"/>
</dbReference>
<dbReference type="InterPro" id="IPR014434">
    <property type="entry name" value="Monothiol_GRX"/>
</dbReference>
<dbReference type="PROSITE" id="PS51354">
    <property type="entry name" value="GLUTAREDOXIN_2"/>
    <property type="match status" value="1"/>
</dbReference>
<reference evidence="10 11" key="1">
    <citation type="journal article" date="2005" name="Nucleic Acids Res.">
        <title>Genomic blueprint of Hahella chejuensis, a marine microbe producing an algicidal agent.</title>
        <authorList>
            <person name="Jeong H."/>
            <person name="Yim J.H."/>
            <person name="Lee C."/>
            <person name="Choi S.-H."/>
            <person name="Park Y.K."/>
            <person name="Yoon S.H."/>
            <person name="Hur C.-G."/>
            <person name="Kang H.-Y."/>
            <person name="Kim D."/>
            <person name="Lee H.H."/>
            <person name="Park K.H."/>
            <person name="Park S.-H."/>
            <person name="Park H.-S."/>
            <person name="Lee H.K."/>
            <person name="Oh T.K."/>
            <person name="Kim J.F."/>
        </authorList>
    </citation>
    <scope>NUCLEOTIDE SEQUENCE [LARGE SCALE GENOMIC DNA]</scope>
    <source>
        <strain evidence="10 11">KCTC 2396</strain>
    </source>
</reference>
<evidence type="ECO:0000313" key="10">
    <source>
        <dbReference type="EMBL" id="ABC28609.1"/>
    </source>
</evidence>
<evidence type="ECO:0000256" key="2">
    <source>
        <dbReference type="ARBA" id="ARBA00022714"/>
    </source>
</evidence>
<gene>
    <name evidence="10" type="ordered locus">HCH_01764</name>
</gene>
<dbReference type="InterPro" id="IPR033658">
    <property type="entry name" value="GRX_PICOT-like"/>
</dbReference>
<dbReference type="PIRSF" id="PIRSF005894">
    <property type="entry name" value="Monothiol_GRX"/>
    <property type="match status" value="1"/>
</dbReference>
<evidence type="ECO:0000313" key="11">
    <source>
        <dbReference type="Proteomes" id="UP000000238"/>
    </source>
</evidence>
<evidence type="ECO:0000256" key="8">
    <source>
        <dbReference type="PIRSR" id="PIRSR005894-2"/>
    </source>
</evidence>
<protein>
    <recommendedName>
        <fullName evidence="7">Glutaredoxin</fullName>
    </recommendedName>
</protein>
<dbReference type="HOGENOM" id="CLU_026126_2_1_6"/>
<keyword evidence="2 8" id="KW-0001">2Fe-2S</keyword>
<dbReference type="eggNOG" id="COG0278">
    <property type="taxonomic scope" value="Bacteria"/>
</dbReference>
<organism evidence="10 11">
    <name type="scientific">Hahella chejuensis (strain KCTC 2396)</name>
    <dbReference type="NCBI Taxonomy" id="349521"/>
    <lineage>
        <taxon>Bacteria</taxon>
        <taxon>Pseudomonadati</taxon>
        <taxon>Pseudomonadota</taxon>
        <taxon>Gammaproteobacteria</taxon>
        <taxon>Oceanospirillales</taxon>
        <taxon>Hahellaceae</taxon>
        <taxon>Hahella</taxon>
    </lineage>
</organism>
<dbReference type="InterPro" id="IPR036249">
    <property type="entry name" value="Thioredoxin-like_sf"/>
</dbReference>
<dbReference type="CDD" id="cd03028">
    <property type="entry name" value="GRX_PICOT_like"/>
    <property type="match status" value="1"/>
</dbReference>
<feature type="domain" description="Glutaredoxin" evidence="9">
    <location>
        <begin position="16"/>
        <end position="80"/>
    </location>
</feature>
<dbReference type="STRING" id="349521.HCH_01764"/>
<dbReference type="OrthoDB" id="9804115at2"/>
<keyword evidence="4 8" id="KW-0408">Iron</keyword>
<dbReference type="InterPro" id="IPR004480">
    <property type="entry name" value="Monothiol_GRX-rel"/>
</dbReference>